<dbReference type="Gene3D" id="3.30.428.10">
    <property type="entry name" value="HIT-like"/>
    <property type="match status" value="1"/>
</dbReference>
<keyword evidence="2" id="KW-0299">Galactose metabolism</keyword>
<dbReference type="PANTHER" id="PTHR11943:SF1">
    <property type="entry name" value="GALACTOSE-1-PHOSPHATE URIDYLYLTRANSFERASE"/>
    <property type="match status" value="1"/>
</dbReference>
<dbReference type="InterPro" id="IPR036265">
    <property type="entry name" value="HIT-like_sf"/>
</dbReference>
<reference evidence="5" key="1">
    <citation type="journal article" date="2019" name="Int. J. Syst. Evol. Microbiol.">
        <title>The Global Catalogue of Microorganisms (GCM) 10K type strain sequencing project: providing services to taxonomists for standard genome sequencing and annotation.</title>
        <authorList>
            <consortium name="The Broad Institute Genomics Platform"/>
            <consortium name="The Broad Institute Genome Sequencing Center for Infectious Disease"/>
            <person name="Wu L."/>
            <person name="Ma J."/>
        </authorList>
    </citation>
    <scope>NUCLEOTIDE SEQUENCE [LARGE SCALE GENOMIC DNA]</scope>
    <source>
        <strain evidence="5">CCUG 62974</strain>
    </source>
</reference>
<keyword evidence="2" id="KW-0119">Carbohydrate metabolism</keyword>
<dbReference type="EMBL" id="JBHTHX010000778">
    <property type="protein sequence ID" value="MFD0886992.1"/>
    <property type="molecule type" value="Genomic_DNA"/>
</dbReference>
<keyword evidence="4" id="KW-0808">Transferase</keyword>
<dbReference type="GO" id="GO:0016779">
    <property type="term" value="F:nucleotidyltransferase activity"/>
    <property type="evidence" value="ECO:0007669"/>
    <property type="project" value="UniProtKB-KW"/>
</dbReference>
<evidence type="ECO:0000313" key="5">
    <source>
        <dbReference type="Proteomes" id="UP001597024"/>
    </source>
</evidence>
<dbReference type="InterPro" id="IPR005850">
    <property type="entry name" value="GalP_Utransf_C"/>
</dbReference>
<dbReference type="Proteomes" id="UP001597024">
    <property type="component" value="Unassembled WGS sequence"/>
</dbReference>
<evidence type="ECO:0000313" key="4">
    <source>
        <dbReference type="EMBL" id="MFD0886992.1"/>
    </source>
</evidence>
<evidence type="ECO:0000256" key="1">
    <source>
        <dbReference type="ARBA" id="ARBA00016340"/>
    </source>
</evidence>
<dbReference type="SUPFAM" id="SSF54197">
    <property type="entry name" value="HIT-like"/>
    <property type="match status" value="1"/>
</dbReference>
<protein>
    <recommendedName>
        <fullName evidence="1">Galactose-1-phosphate uridylyltransferase</fullName>
    </recommendedName>
</protein>
<dbReference type="InterPro" id="IPR001937">
    <property type="entry name" value="GalP_UDPtransf1"/>
</dbReference>
<dbReference type="PANTHER" id="PTHR11943">
    <property type="entry name" value="GALACTOSE-1-PHOSPHATE URIDYLYLTRANSFERASE"/>
    <property type="match status" value="1"/>
</dbReference>
<accession>A0ABW3DVE2</accession>
<evidence type="ECO:0000259" key="3">
    <source>
        <dbReference type="Pfam" id="PF02744"/>
    </source>
</evidence>
<comment type="caution">
    <text evidence="4">The sequence shown here is derived from an EMBL/GenBank/DDBJ whole genome shotgun (WGS) entry which is preliminary data.</text>
</comment>
<feature type="domain" description="Galactose-1-phosphate uridyl transferase C-terminal" evidence="3">
    <location>
        <begin position="1"/>
        <end position="115"/>
    </location>
</feature>
<sequence>VPAAARWPVEVHLYPHRRVPGLDGLGRAERAAFGPIYTEVLRRLDGLFGVAMPYVSAWHQAPVRVDRDLAYTHLELFSIRRAPDKLKYLAGSESAMGAFVNDVPPEETAQRLRAVVTE</sequence>
<evidence type="ECO:0000256" key="2">
    <source>
        <dbReference type="ARBA" id="ARBA00023144"/>
    </source>
</evidence>
<dbReference type="Pfam" id="PF02744">
    <property type="entry name" value="GalP_UDP_tr_C"/>
    <property type="match status" value="1"/>
</dbReference>
<name>A0ABW3DVE2_9ACTN</name>
<feature type="non-terminal residue" evidence="4">
    <location>
        <position position="1"/>
    </location>
</feature>
<organism evidence="4 5">
    <name type="scientific">Streptosporangium algeriense</name>
    <dbReference type="NCBI Taxonomy" id="1682748"/>
    <lineage>
        <taxon>Bacteria</taxon>
        <taxon>Bacillati</taxon>
        <taxon>Actinomycetota</taxon>
        <taxon>Actinomycetes</taxon>
        <taxon>Streptosporangiales</taxon>
        <taxon>Streptosporangiaceae</taxon>
        <taxon>Streptosporangium</taxon>
    </lineage>
</organism>
<keyword evidence="5" id="KW-1185">Reference proteome</keyword>
<keyword evidence="4" id="KW-0548">Nucleotidyltransferase</keyword>
<gene>
    <name evidence="4" type="ORF">ACFQ08_20795</name>
</gene>
<proteinExistence type="predicted"/>